<dbReference type="EMBL" id="CBXE010000027">
    <property type="protein sequence ID" value="CDL79752.1"/>
    <property type="molecule type" value="Genomic_DNA"/>
</dbReference>
<dbReference type="AlphaFoldDB" id="W1IMM4"/>
<evidence type="ECO:0000313" key="1">
    <source>
        <dbReference type="EMBL" id="CDL79752.1"/>
    </source>
</evidence>
<reference evidence="1 2" key="1">
    <citation type="submission" date="2013-11" db="EMBL/GenBank/DDBJ databases">
        <title>Draft genome sequence and annotation of the entomopathogenic bacterium, Xenorhabdus cabanillasi strain JM26.</title>
        <authorList>
            <person name="Gualtieri M."/>
            <person name="Ogier J.C."/>
            <person name="Pages S."/>
            <person name="Givaudan A."/>
            <person name="Gaudriault S."/>
        </authorList>
    </citation>
    <scope>NUCLEOTIDE SEQUENCE [LARGE SCALE GENOMIC DNA]</scope>
    <source>
        <strain evidence="1 2">JM26</strain>
    </source>
</reference>
<dbReference type="OrthoDB" id="6469262at2"/>
<protein>
    <submittedName>
        <fullName evidence="1">Uncharacterized protein</fullName>
    </submittedName>
</protein>
<comment type="caution">
    <text evidence="1">The sequence shown here is derived from an EMBL/GenBank/DDBJ whole genome shotgun (WGS) entry which is preliminary data.</text>
</comment>
<dbReference type="Proteomes" id="UP000019197">
    <property type="component" value="Unassembled WGS sequence"/>
</dbReference>
<gene>
    <name evidence="1" type="ORF">XCR1_1220037</name>
</gene>
<organism evidence="1 2">
    <name type="scientific">Xenorhabdus cabanillasii JM26</name>
    <dbReference type="NCBI Taxonomy" id="1427517"/>
    <lineage>
        <taxon>Bacteria</taxon>
        <taxon>Pseudomonadati</taxon>
        <taxon>Pseudomonadota</taxon>
        <taxon>Gammaproteobacteria</taxon>
        <taxon>Enterobacterales</taxon>
        <taxon>Morganellaceae</taxon>
        <taxon>Xenorhabdus</taxon>
    </lineage>
</organism>
<dbReference type="RefSeq" id="WP_038260298.1">
    <property type="nucleotide sequence ID" value="NZ_CAWLVK010000027.1"/>
</dbReference>
<sequence>MKNYCEVCDKPLPKALFPIQLGDEVKYTVQKMGNGQIGFSAETGTVIELNENRALIACEDGEQDWFDIDVLTLESIPNDITRALLGECECETRKEGRNEH</sequence>
<evidence type="ECO:0000313" key="2">
    <source>
        <dbReference type="Proteomes" id="UP000019197"/>
    </source>
</evidence>
<accession>W1IMM4</accession>
<name>W1IMM4_9GAMM</name>
<proteinExistence type="predicted"/>